<dbReference type="EMBL" id="BKCJ010008119">
    <property type="protein sequence ID" value="GEU80659.1"/>
    <property type="molecule type" value="Genomic_DNA"/>
</dbReference>
<accession>A0A6L2N4X4</accession>
<feature type="region of interest" description="Disordered" evidence="1">
    <location>
        <begin position="75"/>
        <end position="104"/>
    </location>
</feature>
<organism evidence="3">
    <name type="scientific">Tanacetum cinerariifolium</name>
    <name type="common">Dalmatian daisy</name>
    <name type="synonym">Chrysanthemum cinerariifolium</name>
    <dbReference type="NCBI Taxonomy" id="118510"/>
    <lineage>
        <taxon>Eukaryota</taxon>
        <taxon>Viridiplantae</taxon>
        <taxon>Streptophyta</taxon>
        <taxon>Embryophyta</taxon>
        <taxon>Tracheophyta</taxon>
        <taxon>Spermatophyta</taxon>
        <taxon>Magnoliopsida</taxon>
        <taxon>eudicotyledons</taxon>
        <taxon>Gunneridae</taxon>
        <taxon>Pentapetalae</taxon>
        <taxon>asterids</taxon>
        <taxon>campanulids</taxon>
        <taxon>Asterales</taxon>
        <taxon>Asteraceae</taxon>
        <taxon>Asteroideae</taxon>
        <taxon>Anthemideae</taxon>
        <taxon>Anthemidinae</taxon>
        <taxon>Tanacetum</taxon>
    </lineage>
</organism>
<evidence type="ECO:0000256" key="1">
    <source>
        <dbReference type="SAM" id="MobiDB-lite"/>
    </source>
</evidence>
<feature type="domain" description="Reverse transcriptase Ty1/copia-type" evidence="2">
    <location>
        <begin position="128"/>
        <end position="255"/>
    </location>
</feature>
<dbReference type="AlphaFoldDB" id="A0A6L2N4X4"/>
<dbReference type="Pfam" id="PF07727">
    <property type="entry name" value="RVT_2"/>
    <property type="match status" value="1"/>
</dbReference>
<feature type="compositionally biased region" description="Basic and acidic residues" evidence="1">
    <location>
        <begin position="575"/>
        <end position="595"/>
    </location>
</feature>
<comment type="caution">
    <text evidence="3">The sequence shown here is derived from an EMBL/GenBank/DDBJ whole genome shotgun (WGS) entry which is preliminary data.</text>
</comment>
<evidence type="ECO:0000259" key="2">
    <source>
        <dbReference type="Pfam" id="PF07727"/>
    </source>
</evidence>
<sequence>MASEQFSLGPRSQLLTPRILRSGLVPNPPPPSSYVPPIQKDRDTLFQPMFDDYSNHSPSVAFLVLVVVALDHTDSTGTPSSTTIDQDAPSASTSQTPQETQPPVIPSGVEEEFHDIEVAHLENDPFFGVKLDELGGVLKNKARLVARGYRQEEGIDFEESFALVDRLEAIRIFIAYAVHKNMIIYQMDVRTAFLNGIICEEVYVSQLNIFVDQDNPNHVYKLKKDLYGLKHASRAWYDLLSSFLLSQKVSKGTLILHYSLRKKTKTSYCKIMNQEEIPQTAHEETCVLKANRAKISTTNMSIDPTMTQKEETYQVVFNIIKNTTFYKAFIASADVPEIYMQQFCHTINKVKESTFYEFKLENKKSLVDIEDDGVQSRMKFVRIGEDIQEYRRVILDAMLTDDIKQSETYQMFIKYSIGLIPPKKTRGKGSQGNKADVIQKPTKPDVALKLGKSMSLTEAAEEEATRKVHATHEQPQVADIMQALKASRSQSLTGGSSEGTSVSLVIPTTSSEGTSTKLGVPDEAMGNVNEEIEWVYSDEKEEKKDDDDDDKNDVDKEMEDAEVEESGNGDEEITDTEKENVEKTKEVKDDNKKAELPPSSSSLSASLGLNNQFLNLSFNESTVGNLKDTADAEINSLLDIQIEQLGDSLQKMLQKHTKELKQQYPQHVKYKDAIDESVQANVINEVKNLLPKYLPKAIFYFATLVIQCTIKKSLEKTLIVFAQSSSQGQSSLKIEKLTKAHLVSPIYNLLKGTCQSSIELEYNIKECYKAFSDQLDWNNPKEDWCPFDLSKPLPLKGRLESYQKNLNITKHRKEFLGIFVKELYTPSFDPPGFVYEDLNKKKRVMQADELYKFLDEILKLDRDELHHRILNFCLGYNKEMSRRKIVNYIQEKVKAHG</sequence>
<feature type="compositionally biased region" description="Polar residues" evidence="1">
    <location>
        <begin position="75"/>
        <end position="101"/>
    </location>
</feature>
<evidence type="ECO:0000313" key="3">
    <source>
        <dbReference type="EMBL" id="GEU80659.1"/>
    </source>
</evidence>
<dbReference type="InterPro" id="IPR013103">
    <property type="entry name" value="RVT_2"/>
</dbReference>
<gene>
    <name evidence="3" type="ORF">Tci_052637</name>
</gene>
<reference evidence="3" key="1">
    <citation type="journal article" date="2019" name="Sci. Rep.">
        <title>Draft genome of Tanacetum cinerariifolium, the natural source of mosquito coil.</title>
        <authorList>
            <person name="Yamashiro T."/>
            <person name="Shiraishi A."/>
            <person name="Satake H."/>
            <person name="Nakayama K."/>
        </authorList>
    </citation>
    <scope>NUCLEOTIDE SEQUENCE</scope>
</reference>
<protein>
    <submittedName>
        <fullName evidence="3">Retrovirus-related Pol polyprotein from transposon TNT 1-94</fullName>
    </submittedName>
</protein>
<name>A0A6L2N4X4_TANCI</name>
<feature type="region of interest" description="Disordered" evidence="1">
    <location>
        <begin position="488"/>
        <end position="604"/>
    </location>
</feature>
<proteinExistence type="predicted"/>
<feature type="compositionally biased region" description="Acidic residues" evidence="1">
    <location>
        <begin position="544"/>
        <end position="574"/>
    </location>
</feature>
<feature type="compositionally biased region" description="Polar residues" evidence="1">
    <location>
        <begin position="488"/>
        <end position="517"/>
    </location>
</feature>